<sequence>LSTYNVTKSLNNGGLAEWLRRLTRYVTSPSILHLFTPNTNSPPEINSIRGRMFESCSRRVSFFCFFLFNHLMFYYPPLKAVFSPLQQSTYVR</sequence>
<dbReference type="EMBL" id="JAQJAE010000002">
    <property type="protein sequence ID" value="KAJ5606837.1"/>
    <property type="molecule type" value="Genomic_DNA"/>
</dbReference>
<evidence type="ECO:0000313" key="3">
    <source>
        <dbReference type="Proteomes" id="UP001213799"/>
    </source>
</evidence>
<dbReference type="GeneID" id="81584756"/>
<protein>
    <submittedName>
        <fullName evidence="2">Uncharacterized protein</fullName>
    </submittedName>
</protein>
<feature type="transmembrane region" description="Helical" evidence="1">
    <location>
        <begin position="56"/>
        <end position="75"/>
    </location>
</feature>
<reference evidence="2" key="2">
    <citation type="submission" date="2023-01" db="EMBL/GenBank/DDBJ databases">
        <authorList>
            <person name="Petersen C."/>
        </authorList>
    </citation>
    <scope>NUCLEOTIDE SEQUENCE</scope>
    <source>
        <strain evidence="2">IBT 12815</strain>
    </source>
</reference>
<keyword evidence="1" id="KW-1133">Transmembrane helix</keyword>
<evidence type="ECO:0000313" key="2">
    <source>
        <dbReference type="EMBL" id="KAJ5606837.1"/>
    </source>
</evidence>
<comment type="caution">
    <text evidence="2">The sequence shown here is derived from an EMBL/GenBank/DDBJ whole genome shotgun (WGS) entry which is preliminary data.</text>
</comment>
<keyword evidence="1" id="KW-0472">Membrane</keyword>
<evidence type="ECO:0000256" key="1">
    <source>
        <dbReference type="SAM" id="Phobius"/>
    </source>
</evidence>
<keyword evidence="1" id="KW-0812">Transmembrane</keyword>
<proteinExistence type="predicted"/>
<keyword evidence="3" id="KW-1185">Reference proteome</keyword>
<dbReference type="Proteomes" id="UP001213799">
    <property type="component" value="Unassembled WGS sequence"/>
</dbReference>
<name>A0AAD6H650_9EURO</name>
<organism evidence="2 3">
    <name type="scientific">Penicillium hordei</name>
    <dbReference type="NCBI Taxonomy" id="40994"/>
    <lineage>
        <taxon>Eukaryota</taxon>
        <taxon>Fungi</taxon>
        <taxon>Dikarya</taxon>
        <taxon>Ascomycota</taxon>
        <taxon>Pezizomycotina</taxon>
        <taxon>Eurotiomycetes</taxon>
        <taxon>Eurotiomycetidae</taxon>
        <taxon>Eurotiales</taxon>
        <taxon>Aspergillaceae</taxon>
        <taxon>Penicillium</taxon>
    </lineage>
</organism>
<accession>A0AAD6H650</accession>
<reference evidence="2" key="1">
    <citation type="journal article" date="2023" name="IMA Fungus">
        <title>Comparative genomic study of the Penicillium genus elucidates a diverse pangenome and 15 lateral gene transfer events.</title>
        <authorList>
            <person name="Petersen C."/>
            <person name="Sorensen T."/>
            <person name="Nielsen M.R."/>
            <person name="Sondergaard T.E."/>
            <person name="Sorensen J.L."/>
            <person name="Fitzpatrick D.A."/>
            <person name="Frisvad J.C."/>
            <person name="Nielsen K.L."/>
        </authorList>
    </citation>
    <scope>NUCLEOTIDE SEQUENCE</scope>
    <source>
        <strain evidence="2">IBT 12815</strain>
    </source>
</reference>
<dbReference type="RefSeq" id="XP_056754262.1">
    <property type="nucleotide sequence ID" value="XM_056894514.1"/>
</dbReference>
<dbReference type="AlphaFoldDB" id="A0AAD6H650"/>
<feature type="non-terminal residue" evidence="2">
    <location>
        <position position="1"/>
    </location>
</feature>
<gene>
    <name evidence="2" type="ORF">N7537_003456</name>
</gene>